<protein>
    <recommendedName>
        <fullName evidence="7">VTT domain-containing protein</fullName>
    </recommendedName>
</protein>
<name>A0A0G1A1F4_9BACT</name>
<feature type="domain" description="VTT" evidence="7">
    <location>
        <begin position="59"/>
        <end position="162"/>
    </location>
</feature>
<evidence type="ECO:0000313" key="8">
    <source>
        <dbReference type="EMBL" id="KKS19183.1"/>
    </source>
</evidence>
<dbReference type="GO" id="GO:0005886">
    <property type="term" value="C:plasma membrane"/>
    <property type="evidence" value="ECO:0007669"/>
    <property type="project" value="UniProtKB-SubCell"/>
</dbReference>
<feature type="transmembrane region" description="Helical" evidence="6">
    <location>
        <begin position="44"/>
        <end position="65"/>
    </location>
</feature>
<dbReference type="InterPro" id="IPR032816">
    <property type="entry name" value="VTT_dom"/>
</dbReference>
<gene>
    <name evidence="8" type="ORF">UU78_C0091G0005</name>
</gene>
<comment type="caution">
    <text evidence="8">The sequence shown here is derived from an EMBL/GenBank/DDBJ whole genome shotgun (WGS) entry which is preliminary data.</text>
</comment>
<keyword evidence="5 6" id="KW-0472">Membrane</keyword>
<dbReference type="PANTHER" id="PTHR42709">
    <property type="entry name" value="ALKALINE PHOSPHATASE LIKE PROTEIN"/>
    <property type="match status" value="1"/>
</dbReference>
<dbReference type="PANTHER" id="PTHR42709:SF6">
    <property type="entry name" value="UNDECAPRENYL PHOSPHATE TRANSPORTER A"/>
    <property type="match status" value="1"/>
</dbReference>
<dbReference type="InterPro" id="IPR051311">
    <property type="entry name" value="DedA_domain"/>
</dbReference>
<evidence type="ECO:0000256" key="2">
    <source>
        <dbReference type="ARBA" id="ARBA00022475"/>
    </source>
</evidence>
<evidence type="ECO:0000256" key="1">
    <source>
        <dbReference type="ARBA" id="ARBA00004651"/>
    </source>
</evidence>
<feature type="transmembrane region" description="Helical" evidence="6">
    <location>
        <begin position="148"/>
        <end position="171"/>
    </location>
</feature>
<proteinExistence type="predicted"/>
<reference evidence="8 9" key="1">
    <citation type="journal article" date="2015" name="Nature">
        <title>rRNA introns, odd ribosomes, and small enigmatic genomes across a large radiation of phyla.</title>
        <authorList>
            <person name="Brown C.T."/>
            <person name="Hug L.A."/>
            <person name="Thomas B.C."/>
            <person name="Sharon I."/>
            <person name="Castelle C.J."/>
            <person name="Singh A."/>
            <person name="Wilkins M.J."/>
            <person name="Williams K.H."/>
            <person name="Banfield J.F."/>
        </authorList>
    </citation>
    <scope>NUCLEOTIDE SEQUENCE [LARGE SCALE GENOMIC DNA]</scope>
</reference>
<feature type="transmembrane region" description="Helical" evidence="6">
    <location>
        <begin position="116"/>
        <end position="142"/>
    </location>
</feature>
<organism evidence="8 9">
    <name type="scientific">Candidatus Roizmanbacteria bacterium GW2011_GWC2_41_7</name>
    <dbReference type="NCBI Taxonomy" id="1618487"/>
    <lineage>
        <taxon>Bacteria</taxon>
        <taxon>Candidatus Roizmaniibacteriota</taxon>
    </lineage>
</organism>
<comment type="subcellular location">
    <subcellularLocation>
        <location evidence="1">Cell membrane</location>
        <topology evidence="1">Multi-pass membrane protein</topology>
    </subcellularLocation>
</comment>
<dbReference type="Proteomes" id="UP000034371">
    <property type="component" value="Unassembled WGS sequence"/>
</dbReference>
<feature type="transmembrane region" description="Helical" evidence="6">
    <location>
        <begin position="71"/>
        <end position="95"/>
    </location>
</feature>
<evidence type="ECO:0000259" key="7">
    <source>
        <dbReference type="Pfam" id="PF09335"/>
    </source>
</evidence>
<evidence type="ECO:0000256" key="6">
    <source>
        <dbReference type="SAM" id="Phobius"/>
    </source>
</evidence>
<dbReference type="Pfam" id="PF09335">
    <property type="entry name" value="VTT_dom"/>
    <property type="match status" value="1"/>
</dbReference>
<evidence type="ECO:0000256" key="5">
    <source>
        <dbReference type="ARBA" id="ARBA00023136"/>
    </source>
</evidence>
<dbReference type="EMBL" id="LCBY01000091">
    <property type="protein sequence ID" value="KKS19183.1"/>
    <property type="molecule type" value="Genomic_DNA"/>
</dbReference>
<feature type="transmembrane region" description="Helical" evidence="6">
    <location>
        <begin position="19"/>
        <end position="37"/>
    </location>
</feature>
<sequence length="172" mass="19043">MTNKEKIVSFVKSTTFKRVTFFVGIILLIVTGLVAISPEPFLKFGYPGVFVMSAMGGTSLLLIPLASHFNIYLLAFAGASGMAINDSIAWIIGNSGKMIVKRPAKLKRIEHSIEKYGMIAIFFWSLIPFPYDIIGLVAGYAGLPYIRYVIPTFLGKFIRFILIGLGMLSFIY</sequence>
<evidence type="ECO:0000313" key="9">
    <source>
        <dbReference type="Proteomes" id="UP000034371"/>
    </source>
</evidence>
<accession>A0A0G1A1F4</accession>
<keyword evidence="3 6" id="KW-0812">Transmembrane</keyword>
<dbReference type="AlphaFoldDB" id="A0A0G1A1F4"/>
<evidence type="ECO:0000256" key="3">
    <source>
        <dbReference type="ARBA" id="ARBA00022692"/>
    </source>
</evidence>
<evidence type="ECO:0000256" key="4">
    <source>
        <dbReference type="ARBA" id="ARBA00022989"/>
    </source>
</evidence>
<keyword evidence="2" id="KW-1003">Cell membrane</keyword>
<keyword evidence="4 6" id="KW-1133">Transmembrane helix</keyword>